<proteinExistence type="predicted"/>
<feature type="non-terminal residue" evidence="1">
    <location>
        <position position="32"/>
    </location>
</feature>
<sequence length="32" mass="3283">MKKLFTGNEAIAEGIIESGVEVVSGYPGTPST</sequence>
<reference evidence="1" key="1">
    <citation type="journal article" date="2014" name="Front. Microbiol.">
        <title>High frequency of phylogenetically diverse reductive dehalogenase-homologous genes in deep subseafloor sedimentary metagenomes.</title>
        <authorList>
            <person name="Kawai M."/>
            <person name="Futagami T."/>
            <person name="Toyoda A."/>
            <person name="Takaki Y."/>
            <person name="Nishi S."/>
            <person name="Hori S."/>
            <person name="Arai W."/>
            <person name="Tsubouchi T."/>
            <person name="Morono Y."/>
            <person name="Uchiyama I."/>
            <person name="Ito T."/>
            <person name="Fujiyama A."/>
            <person name="Inagaki F."/>
            <person name="Takami H."/>
        </authorList>
    </citation>
    <scope>NUCLEOTIDE SEQUENCE</scope>
    <source>
        <strain evidence="1">Expedition CK06-06</strain>
    </source>
</reference>
<name>X1REH3_9ZZZZ</name>
<gene>
    <name evidence="1" type="ORF">S12H4_10166</name>
</gene>
<dbReference type="SUPFAM" id="SSF52518">
    <property type="entry name" value="Thiamin diphosphate-binding fold (THDP-binding)"/>
    <property type="match status" value="1"/>
</dbReference>
<accession>X1REH3</accession>
<dbReference type="Gene3D" id="3.40.50.970">
    <property type="match status" value="1"/>
</dbReference>
<dbReference type="EMBL" id="BARW01004290">
    <property type="protein sequence ID" value="GAI61545.1"/>
    <property type="molecule type" value="Genomic_DNA"/>
</dbReference>
<organism evidence="1">
    <name type="scientific">marine sediment metagenome</name>
    <dbReference type="NCBI Taxonomy" id="412755"/>
    <lineage>
        <taxon>unclassified sequences</taxon>
        <taxon>metagenomes</taxon>
        <taxon>ecological metagenomes</taxon>
    </lineage>
</organism>
<evidence type="ECO:0000313" key="1">
    <source>
        <dbReference type="EMBL" id="GAI61545.1"/>
    </source>
</evidence>
<dbReference type="AlphaFoldDB" id="X1REH3"/>
<comment type="caution">
    <text evidence="1">The sequence shown here is derived from an EMBL/GenBank/DDBJ whole genome shotgun (WGS) entry which is preliminary data.</text>
</comment>
<evidence type="ECO:0008006" key="2">
    <source>
        <dbReference type="Google" id="ProtNLM"/>
    </source>
</evidence>
<dbReference type="InterPro" id="IPR029061">
    <property type="entry name" value="THDP-binding"/>
</dbReference>
<protein>
    <recommendedName>
        <fullName evidence="2">Pyruvate flavodoxin/ferredoxin oxidoreductase pyrimidine binding domain-containing protein</fullName>
    </recommendedName>
</protein>